<keyword evidence="9" id="KW-0812">Transmembrane</keyword>
<keyword evidence="3" id="KW-0808">Transferase</keyword>
<dbReference type="PANTHER" id="PTHR43289:SF34">
    <property type="entry name" value="SERINE_THREONINE-PROTEIN KINASE YBDM-RELATED"/>
    <property type="match status" value="1"/>
</dbReference>
<organism evidence="12 13">
    <name type="scientific">Glutamicibacter bergerei</name>
    <dbReference type="NCBI Taxonomy" id="256702"/>
    <lineage>
        <taxon>Bacteria</taxon>
        <taxon>Bacillati</taxon>
        <taxon>Actinomycetota</taxon>
        <taxon>Actinomycetes</taxon>
        <taxon>Micrococcales</taxon>
        <taxon>Micrococcaceae</taxon>
        <taxon>Glutamicibacter</taxon>
    </lineage>
</organism>
<evidence type="ECO:0000256" key="9">
    <source>
        <dbReference type="SAM" id="Phobius"/>
    </source>
</evidence>
<evidence type="ECO:0000256" key="8">
    <source>
        <dbReference type="ARBA" id="ARBA00048679"/>
    </source>
</evidence>
<dbReference type="InterPro" id="IPR000719">
    <property type="entry name" value="Prot_kinase_dom"/>
</dbReference>
<dbReference type="Pfam" id="PF03793">
    <property type="entry name" value="PASTA"/>
    <property type="match status" value="3"/>
</dbReference>
<comment type="catalytic activity">
    <reaction evidence="7">
        <text>L-threonyl-[protein] + ATP = O-phospho-L-threonyl-[protein] + ADP + H(+)</text>
        <dbReference type="Rhea" id="RHEA:46608"/>
        <dbReference type="Rhea" id="RHEA-COMP:11060"/>
        <dbReference type="Rhea" id="RHEA-COMP:11605"/>
        <dbReference type="ChEBI" id="CHEBI:15378"/>
        <dbReference type="ChEBI" id="CHEBI:30013"/>
        <dbReference type="ChEBI" id="CHEBI:30616"/>
        <dbReference type="ChEBI" id="CHEBI:61977"/>
        <dbReference type="ChEBI" id="CHEBI:456216"/>
        <dbReference type="EC" id="2.7.11.1"/>
    </reaction>
</comment>
<evidence type="ECO:0000256" key="5">
    <source>
        <dbReference type="ARBA" id="ARBA00022777"/>
    </source>
</evidence>
<dbReference type="Gene3D" id="1.10.510.10">
    <property type="entry name" value="Transferase(Phosphotransferase) domain 1"/>
    <property type="match status" value="1"/>
</dbReference>
<evidence type="ECO:0000259" key="10">
    <source>
        <dbReference type="PROSITE" id="PS50011"/>
    </source>
</evidence>
<dbReference type="PROSITE" id="PS00108">
    <property type="entry name" value="PROTEIN_KINASE_ST"/>
    <property type="match status" value="1"/>
</dbReference>
<comment type="catalytic activity">
    <reaction evidence="8">
        <text>L-seryl-[protein] + ATP = O-phospho-L-seryl-[protein] + ADP + H(+)</text>
        <dbReference type="Rhea" id="RHEA:17989"/>
        <dbReference type="Rhea" id="RHEA-COMP:9863"/>
        <dbReference type="Rhea" id="RHEA-COMP:11604"/>
        <dbReference type="ChEBI" id="CHEBI:15378"/>
        <dbReference type="ChEBI" id="CHEBI:29999"/>
        <dbReference type="ChEBI" id="CHEBI:30616"/>
        <dbReference type="ChEBI" id="CHEBI:83421"/>
        <dbReference type="ChEBI" id="CHEBI:456216"/>
        <dbReference type="EC" id="2.7.11.1"/>
    </reaction>
</comment>
<evidence type="ECO:0000256" key="1">
    <source>
        <dbReference type="ARBA" id="ARBA00012513"/>
    </source>
</evidence>
<keyword evidence="4" id="KW-0547">Nucleotide-binding</keyword>
<dbReference type="Gene3D" id="3.30.200.20">
    <property type="entry name" value="Phosphorylase Kinase, domain 1"/>
    <property type="match status" value="1"/>
</dbReference>
<dbReference type="EMBL" id="JBHSHE010000082">
    <property type="protein sequence ID" value="MFC4717835.1"/>
    <property type="molecule type" value="Genomic_DNA"/>
</dbReference>
<keyword evidence="2" id="KW-0723">Serine/threonine-protein kinase</keyword>
<feature type="domain" description="Protein kinase" evidence="10">
    <location>
        <begin position="21"/>
        <end position="276"/>
    </location>
</feature>
<dbReference type="SMART" id="SM00740">
    <property type="entry name" value="PASTA"/>
    <property type="match status" value="4"/>
</dbReference>
<protein>
    <recommendedName>
        <fullName evidence="1">non-specific serine/threonine protein kinase</fullName>
        <ecNumber evidence="1">2.7.11.1</ecNumber>
    </recommendedName>
</protein>
<proteinExistence type="predicted"/>
<gene>
    <name evidence="12" type="ORF">ACFO7V_17070</name>
</gene>
<evidence type="ECO:0000313" key="13">
    <source>
        <dbReference type="Proteomes" id="UP001595884"/>
    </source>
</evidence>
<reference evidence="13" key="1">
    <citation type="journal article" date="2019" name="Int. J. Syst. Evol. Microbiol.">
        <title>The Global Catalogue of Microorganisms (GCM) 10K type strain sequencing project: providing services to taxonomists for standard genome sequencing and annotation.</title>
        <authorList>
            <consortium name="The Broad Institute Genomics Platform"/>
            <consortium name="The Broad Institute Genome Sequencing Center for Infectious Disease"/>
            <person name="Wu L."/>
            <person name="Ma J."/>
        </authorList>
    </citation>
    <scope>NUCLEOTIDE SEQUENCE [LARGE SCALE GENOMIC DNA]</scope>
    <source>
        <strain evidence="13">CGMCC 1.12849</strain>
    </source>
</reference>
<dbReference type="SMART" id="SM00220">
    <property type="entry name" value="S_TKc"/>
    <property type="match status" value="1"/>
</dbReference>
<evidence type="ECO:0000256" key="4">
    <source>
        <dbReference type="ARBA" id="ARBA00022741"/>
    </source>
</evidence>
<dbReference type="InterPro" id="IPR008271">
    <property type="entry name" value="Ser/Thr_kinase_AS"/>
</dbReference>
<dbReference type="Proteomes" id="UP001595884">
    <property type="component" value="Unassembled WGS sequence"/>
</dbReference>
<keyword evidence="9" id="KW-1133">Transmembrane helix</keyword>
<evidence type="ECO:0000259" key="11">
    <source>
        <dbReference type="PROSITE" id="PS51178"/>
    </source>
</evidence>
<dbReference type="RefSeq" id="WP_346058724.1">
    <property type="nucleotide sequence ID" value="NZ_BAAAVQ010000005.1"/>
</dbReference>
<dbReference type="CDD" id="cd06577">
    <property type="entry name" value="PASTA_pknB"/>
    <property type="match status" value="4"/>
</dbReference>
<dbReference type="Pfam" id="PF00069">
    <property type="entry name" value="Pkinase"/>
    <property type="match status" value="1"/>
</dbReference>
<dbReference type="PANTHER" id="PTHR43289">
    <property type="entry name" value="MITOGEN-ACTIVATED PROTEIN KINASE KINASE KINASE 20-RELATED"/>
    <property type="match status" value="1"/>
</dbReference>
<feature type="domain" description="PASTA" evidence="11">
    <location>
        <begin position="690"/>
        <end position="752"/>
    </location>
</feature>
<evidence type="ECO:0000256" key="3">
    <source>
        <dbReference type="ARBA" id="ARBA00022679"/>
    </source>
</evidence>
<dbReference type="PROSITE" id="PS51178">
    <property type="entry name" value="PASTA"/>
    <property type="match status" value="4"/>
</dbReference>
<dbReference type="InterPro" id="IPR011009">
    <property type="entry name" value="Kinase-like_dom_sf"/>
</dbReference>
<feature type="domain" description="PASTA" evidence="11">
    <location>
        <begin position="555"/>
        <end position="622"/>
    </location>
</feature>
<dbReference type="InterPro" id="IPR005543">
    <property type="entry name" value="PASTA_dom"/>
</dbReference>
<dbReference type="Gene3D" id="3.30.10.20">
    <property type="match status" value="4"/>
</dbReference>
<keyword evidence="9" id="KW-0472">Membrane</keyword>
<dbReference type="EC" id="2.7.11.1" evidence="1"/>
<feature type="domain" description="PASTA" evidence="11">
    <location>
        <begin position="623"/>
        <end position="689"/>
    </location>
</feature>
<evidence type="ECO:0000256" key="2">
    <source>
        <dbReference type="ARBA" id="ARBA00022527"/>
    </source>
</evidence>
<dbReference type="SUPFAM" id="SSF56112">
    <property type="entry name" value="Protein kinase-like (PK-like)"/>
    <property type="match status" value="1"/>
</dbReference>
<dbReference type="PROSITE" id="PS50011">
    <property type="entry name" value="PROTEIN_KINASE_DOM"/>
    <property type="match status" value="1"/>
</dbReference>
<evidence type="ECO:0000256" key="6">
    <source>
        <dbReference type="ARBA" id="ARBA00022840"/>
    </source>
</evidence>
<keyword evidence="6" id="KW-0067">ATP-binding</keyword>
<feature type="domain" description="PASTA" evidence="11">
    <location>
        <begin position="487"/>
        <end position="554"/>
    </location>
</feature>
<keyword evidence="5" id="KW-0418">Kinase</keyword>
<accession>A0ABV9MQF9</accession>
<evidence type="ECO:0000313" key="12">
    <source>
        <dbReference type="EMBL" id="MFC4717835.1"/>
    </source>
</evidence>
<comment type="caution">
    <text evidence="12">The sequence shown here is derived from an EMBL/GenBank/DDBJ whole genome shotgun (WGS) entry which is preliminary data.</text>
</comment>
<sequence>MSLITPERPDQLVGQVLGHRYRLDTLIALGGMSRVYRAMDLNLHRSVAVKVLDENFASESLVRERFESEAIIAANISHPNVVSIRDHAISGSHVYLVMEYVRGQNLAEVIEERGRFTPRQMLSILERICSGLRAAHLEGIVHRDMKPANVLLSDNGEIKITDFGLARAASAHTQSATLVATLSHVSPELVSGAPSDSRSDIYAVGIMIYQMLTGQLPFPMTNPAAMMKHHLDSPMPMPSNLVPGLSEDLDELVRYCTEKDPERRPQNAGFLLDDVIQIRSTLTDDELDLDAESLGDVSDLAPLAAAAMPTTVQQRLDEWQRHRDEQRQPWWMDEDTLGETAATSSEDYSAVPEDDATTVISTSDATEVLDLREAHTTTVPRMANEHEAPEPSFSSATAAYSREDLDQFEDSAPTATDLAVPTVQDKVSARALKQEQKRAAKEWRKTAQVPTHQLVRPKTGGRRAMITVVLIFVVALVAACAWFFGRGPGTIIRVPSLTGMLQTQAVSQFDSQGVPVRVNSVYDDEIAVGRVVQSKPNTGESLMKFQGVNLLVSRGPELFEIPALQGLSQTEATARLADKGLTKVKTSQEYSSSVEDGKVISSSPAAGEMASRKNTISLTLSRGPAPVQVPNVLGLTHEQAKQKFNDVGLKLVVGEKQYSSDIAPELVVAQSTQNQTVPYGSSVTVNLSKGPELLQVPSVLGQSLTEATATLEAAGFTVSNRSMLGGFSDTVRMQTPLNQQAERGSEVSLYTF</sequence>
<dbReference type="CDD" id="cd14014">
    <property type="entry name" value="STKc_PknB_like"/>
    <property type="match status" value="1"/>
</dbReference>
<feature type="transmembrane region" description="Helical" evidence="9">
    <location>
        <begin position="464"/>
        <end position="485"/>
    </location>
</feature>
<name>A0ABV9MQF9_9MICC</name>
<keyword evidence="13" id="KW-1185">Reference proteome</keyword>
<evidence type="ECO:0000256" key="7">
    <source>
        <dbReference type="ARBA" id="ARBA00047899"/>
    </source>
</evidence>